<protein>
    <submittedName>
        <fullName evidence="1">Uncharacterized protein</fullName>
    </submittedName>
</protein>
<gene>
    <name evidence="1" type="ORF">F7725_009215</name>
</gene>
<sequence>MFIKKSAKCPVVVLSEGVNVGCTVGTTAAVDIVRTVKQHKSGFCCMHIRKVNYAQRCLCVRLLENTWRLIRSCS</sequence>
<proteinExistence type="predicted"/>
<dbReference type="Proteomes" id="UP000518266">
    <property type="component" value="Unassembled WGS sequence"/>
</dbReference>
<keyword evidence="2" id="KW-1185">Reference proteome</keyword>
<evidence type="ECO:0000313" key="1">
    <source>
        <dbReference type="EMBL" id="KAF3857356.1"/>
    </source>
</evidence>
<dbReference type="AlphaFoldDB" id="A0A7J5Z6T2"/>
<comment type="caution">
    <text evidence="1">The sequence shown here is derived from an EMBL/GenBank/DDBJ whole genome shotgun (WGS) entry which is preliminary data.</text>
</comment>
<name>A0A7J5Z6T2_DISMA</name>
<organism evidence="1 2">
    <name type="scientific">Dissostichus mawsoni</name>
    <name type="common">Antarctic cod</name>
    <dbReference type="NCBI Taxonomy" id="36200"/>
    <lineage>
        <taxon>Eukaryota</taxon>
        <taxon>Metazoa</taxon>
        <taxon>Chordata</taxon>
        <taxon>Craniata</taxon>
        <taxon>Vertebrata</taxon>
        <taxon>Euteleostomi</taxon>
        <taxon>Actinopterygii</taxon>
        <taxon>Neopterygii</taxon>
        <taxon>Teleostei</taxon>
        <taxon>Neoteleostei</taxon>
        <taxon>Acanthomorphata</taxon>
        <taxon>Eupercaria</taxon>
        <taxon>Perciformes</taxon>
        <taxon>Notothenioidei</taxon>
        <taxon>Nototheniidae</taxon>
        <taxon>Dissostichus</taxon>
    </lineage>
</organism>
<reference evidence="1 2" key="1">
    <citation type="submission" date="2020-03" db="EMBL/GenBank/DDBJ databases">
        <title>Dissostichus mawsoni Genome sequencing and assembly.</title>
        <authorList>
            <person name="Park H."/>
        </authorList>
    </citation>
    <scope>NUCLEOTIDE SEQUENCE [LARGE SCALE GENOMIC DNA]</scope>
    <source>
        <strain evidence="1">DM0001</strain>
        <tissue evidence="1">Muscle</tissue>
    </source>
</reference>
<dbReference type="EMBL" id="JAAKFY010000005">
    <property type="protein sequence ID" value="KAF3857356.1"/>
    <property type="molecule type" value="Genomic_DNA"/>
</dbReference>
<accession>A0A7J5Z6T2</accession>
<evidence type="ECO:0000313" key="2">
    <source>
        <dbReference type="Proteomes" id="UP000518266"/>
    </source>
</evidence>